<name>A0A928ZWB7_LEPEC</name>
<dbReference type="RefSeq" id="WP_193994589.1">
    <property type="nucleotide sequence ID" value="NZ_JADEXP010000188.1"/>
</dbReference>
<reference evidence="3" key="1">
    <citation type="submission" date="2020-10" db="EMBL/GenBank/DDBJ databases">
        <authorList>
            <person name="Castelo-Branco R."/>
            <person name="Eusebio N."/>
            <person name="Adriana R."/>
            <person name="Vieira A."/>
            <person name="Brugerolle De Fraissinette N."/>
            <person name="Rezende De Castro R."/>
            <person name="Schneider M.P."/>
            <person name="Vasconcelos V."/>
            <person name="Leao P.N."/>
        </authorList>
    </citation>
    <scope>NUCLEOTIDE SEQUENCE</scope>
    <source>
        <strain evidence="3">LEGE 11479</strain>
    </source>
</reference>
<dbReference type="Pfam" id="PF12770">
    <property type="entry name" value="CHAT"/>
    <property type="match status" value="1"/>
</dbReference>
<gene>
    <name evidence="3" type="ORF">IQ260_18555</name>
</gene>
<protein>
    <submittedName>
        <fullName evidence="3">CHAT domain-containing protein</fullName>
    </submittedName>
</protein>
<organism evidence="3 4">
    <name type="scientific">Leptolyngbya cf. ectocarpi LEGE 11479</name>
    <dbReference type="NCBI Taxonomy" id="1828722"/>
    <lineage>
        <taxon>Bacteria</taxon>
        <taxon>Bacillati</taxon>
        <taxon>Cyanobacteriota</taxon>
        <taxon>Cyanophyceae</taxon>
        <taxon>Leptolyngbyales</taxon>
        <taxon>Leptolyngbyaceae</taxon>
        <taxon>Leptolyngbya group</taxon>
        <taxon>Leptolyngbya</taxon>
    </lineage>
</organism>
<dbReference type="Proteomes" id="UP000615026">
    <property type="component" value="Unassembled WGS sequence"/>
</dbReference>
<dbReference type="AlphaFoldDB" id="A0A928ZWB7"/>
<dbReference type="InterPro" id="IPR024983">
    <property type="entry name" value="CHAT_dom"/>
</dbReference>
<keyword evidence="4" id="KW-1185">Reference proteome</keyword>
<accession>A0A928ZWB7</accession>
<dbReference type="Gene3D" id="1.25.40.10">
    <property type="entry name" value="Tetratricopeptide repeat domain"/>
    <property type="match status" value="1"/>
</dbReference>
<evidence type="ECO:0000256" key="1">
    <source>
        <dbReference type="SAM" id="MobiDB-lite"/>
    </source>
</evidence>
<proteinExistence type="predicted"/>
<evidence type="ECO:0000313" key="3">
    <source>
        <dbReference type="EMBL" id="MBE9068650.1"/>
    </source>
</evidence>
<dbReference type="SUPFAM" id="SSF48452">
    <property type="entry name" value="TPR-like"/>
    <property type="match status" value="1"/>
</dbReference>
<feature type="region of interest" description="Disordered" evidence="1">
    <location>
        <begin position="32"/>
        <end position="68"/>
    </location>
</feature>
<evidence type="ECO:0000259" key="2">
    <source>
        <dbReference type="Pfam" id="PF12770"/>
    </source>
</evidence>
<dbReference type="PANTHER" id="PTHR10098:SF112">
    <property type="entry name" value="SLR0380 PROTEIN"/>
    <property type="match status" value="1"/>
</dbReference>
<comment type="caution">
    <text evidence="3">The sequence shown here is derived from an EMBL/GenBank/DDBJ whole genome shotgun (WGS) entry which is preliminary data.</text>
</comment>
<evidence type="ECO:0000313" key="4">
    <source>
        <dbReference type="Proteomes" id="UP000615026"/>
    </source>
</evidence>
<feature type="domain" description="CHAT" evidence="2">
    <location>
        <begin position="913"/>
        <end position="1200"/>
    </location>
</feature>
<dbReference type="EMBL" id="JADEXP010000188">
    <property type="protein sequence ID" value="MBE9068650.1"/>
    <property type="molecule type" value="Genomic_DNA"/>
</dbReference>
<dbReference type="PANTHER" id="PTHR10098">
    <property type="entry name" value="RAPSYN-RELATED"/>
    <property type="match status" value="1"/>
</dbReference>
<dbReference type="InterPro" id="IPR011990">
    <property type="entry name" value="TPR-like_helical_dom_sf"/>
</dbReference>
<sequence>MGLKIRRGPSRFLALVLAAVFFTVTMPPALSQLPELAPTTPSSSDIIVPEPTNPAPVLPDLAPADSDFSEPPRHLLPESLSAEQLVQRAADDYVERNYLGSAEKLREAIKQFEARGDHELQLAISLGNLSLAYQHLGQWDAGATAIIRGFELLGVTIDNSQAQITDSSHPQVIARLLDIYGRLNYVQGNPEDALVNWRQEGEIYDHLEASAPNIQISKQFHRQWLTSRLNQVQAQQTLGRHLQSCITLTDSLDLNTQETLLDCQNDGHASFVRESPDFKALVARVKETVLAYQLTDLEETSIWQGLGAALRVLGRLEDSREVLEEGLTLATKIAPSTETIARAKHFHNLPEEADEKTTPSLSDLLSEGEPLLMPLYLSLGNTLTALGELERDRKNSRYENAKSFSTKFGCFVPKSEKPKVARFGEEIDEDDTVAEFYQRAALCYRDAVQQQNVPSNLFALQAKLNQLSLSIEHLKWLVEDLPTIGATDQPIAVQPMEDQLIAEELATEDIAEQNTADSTTRELGIGGVVREQSKRVETQLSRLDCLMTTIEDLPVSQAKVYARLNLARNLLKYLEVQLSSPYTNINLSQLLPADPEQALTTPPALYANACEVGKTLSVERFADLEQTGGQSLWSDITHLLSMSRQEAQELYQRTETIVFESNRDALNSRLLGNKRLESLAVGNLGNLYETLGRLYAQRANPLGKNASQDGLSLIQKAQLYTLEALELGQPDKAPDIAYRWQWQLGRLLVLQGPSKRDQAIGAYQTAVTTLEKARKNLSTIDSEAQFSFRDNVEPVYRELIELLLQPAPGEGEPRQANLKAAIAEIGSLQLAELENFLRCNVPGLTPVEEIRDSNAAIIHTILSNDHLTIVLKLPNQKDLKAYSVAVSKQEVENTVEKLFQLLSTEEPYEARQEADKVYQWLIDPLRSDLNKAFAALNSNRKSLDSNTSQGTLVFVMDSVLRKTPLAFLKHNDRYLIEDYAIALAPRQEVFQPSLAQAPLSVFIGGIGIRQTNLEGENFAPIQFLRDEFQAIKKTGVSISEPLLDKEFTFKNIQEKLLEKSYTAMHIKTHSQFSSNPNKTFIAAFNQLIKANELRNLIQTASQRRGEPLDLLVLSACSSAQGDDRAILGLAGIATLTGTRSTVSALWPAFDRFNTEFMRNFYTELVQNGSSKAEALRKAQLMFIRQGEPAAIWANYVLVGNWL</sequence>